<dbReference type="KEGG" id="taw:EI545_17205"/>
<feature type="chain" id="PRO_5019280221" evidence="2">
    <location>
        <begin position="20"/>
        <end position="235"/>
    </location>
</feature>
<dbReference type="EMBL" id="CP034328">
    <property type="protein sequence ID" value="AZL60409.1"/>
    <property type="molecule type" value="Genomic_DNA"/>
</dbReference>
<dbReference type="SMART" id="SM00062">
    <property type="entry name" value="PBPb"/>
    <property type="match status" value="1"/>
</dbReference>
<evidence type="ECO:0000259" key="3">
    <source>
        <dbReference type="SMART" id="SM00062"/>
    </source>
</evidence>
<name>A0A3S8UA32_9RHOB</name>
<keyword evidence="5" id="KW-1185">Reference proteome</keyword>
<evidence type="ECO:0000256" key="2">
    <source>
        <dbReference type="SAM" id="SignalP"/>
    </source>
</evidence>
<dbReference type="AlphaFoldDB" id="A0A3S8UA32"/>
<dbReference type="Pfam" id="PF00497">
    <property type="entry name" value="SBP_bac_3"/>
    <property type="match status" value="1"/>
</dbReference>
<dbReference type="Proteomes" id="UP000282002">
    <property type="component" value="Chromosome"/>
</dbReference>
<keyword evidence="1 2" id="KW-0732">Signal</keyword>
<dbReference type="RefSeq" id="WP_125326601.1">
    <property type="nucleotide sequence ID" value="NZ_CP034328.1"/>
</dbReference>
<dbReference type="SUPFAM" id="SSF53850">
    <property type="entry name" value="Periplasmic binding protein-like II"/>
    <property type="match status" value="1"/>
</dbReference>
<feature type="signal peptide" evidence="2">
    <location>
        <begin position="1"/>
        <end position="19"/>
    </location>
</feature>
<evidence type="ECO:0000313" key="5">
    <source>
        <dbReference type="Proteomes" id="UP000282002"/>
    </source>
</evidence>
<organism evidence="4 5">
    <name type="scientific">Tabrizicola piscis</name>
    <dbReference type="NCBI Taxonomy" id="2494374"/>
    <lineage>
        <taxon>Bacteria</taxon>
        <taxon>Pseudomonadati</taxon>
        <taxon>Pseudomonadota</taxon>
        <taxon>Alphaproteobacteria</taxon>
        <taxon>Rhodobacterales</taxon>
        <taxon>Paracoccaceae</taxon>
        <taxon>Tabrizicola</taxon>
    </lineage>
</organism>
<dbReference type="InterPro" id="IPR001638">
    <property type="entry name" value="Solute-binding_3/MltF_N"/>
</dbReference>
<evidence type="ECO:0000313" key="4">
    <source>
        <dbReference type="EMBL" id="AZL60409.1"/>
    </source>
</evidence>
<dbReference type="PANTHER" id="PTHR35936:SF19">
    <property type="entry name" value="AMINO-ACID-BINDING PROTEIN YXEM-RELATED"/>
    <property type="match status" value="1"/>
</dbReference>
<sequence length="235" mass="25166">MACLATIAALAMGVSLVQLDPVVVGTDAPFPAYTYVDDAGVISGFERDVMDQICARALLICEWELANFDQLIPGVMAGQFDVVLGGMAVTDDRRALVDFTQSYHGTDPQEWYIGRPGAPAPASALTAVQSGTVHEAHLRGLGLRFTAFATEGEVLEALRQGQVDLALGPFQTRPDIQSFVDAHGLDYLYSDLIPDDGVAMAVCKGNADLLDTLNAALDGMRADGTLQDLETRWFN</sequence>
<accession>A0A3S8UA32</accession>
<reference evidence="4 5" key="1">
    <citation type="submission" date="2018-12" db="EMBL/GenBank/DDBJ databases">
        <title>Complete genome sequencing of Tabrizicola sp. K13M18.</title>
        <authorList>
            <person name="Bae J.-W."/>
        </authorList>
    </citation>
    <scope>NUCLEOTIDE SEQUENCE [LARGE SCALE GENOMIC DNA]</scope>
    <source>
        <strain evidence="4 5">K13M18</strain>
    </source>
</reference>
<dbReference type="OrthoDB" id="9807134at2"/>
<gene>
    <name evidence="4" type="ORF">EI545_17205</name>
</gene>
<proteinExistence type="predicted"/>
<evidence type="ECO:0000256" key="1">
    <source>
        <dbReference type="ARBA" id="ARBA00022729"/>
    </source>
</evidence>
<dbReference type="Gene3D" id="3.40.190.10">
    <property type="entry name" value="Periplasmic binding protein-like II"/>
    <property type="match status" value="2"/>
</dbReference>
<protein>
    <submittedName>
        <fullName evidence="4">Amino acid ABC transporter substrate-binding protein</fullName>
    </submittedName>
</protein>
<dbReference type="PANTHER" id="PTHR35936">
    <property type="entry name" value="MEMBRANE-BOUND LYTIC MUREIN TRANSGLYCOSYLASE F"/>
    <property type="match status" value="1"/>
</dbReference>
<feature type="domain" description="Solute-binding protein family 3/N-terminal" evidence="3">
    <location>
        <begin position="21"/>
        <end position="235"/>
    </location>
</feature>